<keyword evidence="9" id="KW-0869">Chloride channel</keyword>
<evidence type="ECO:0000256" key="8">
    <source>
        <dbReference type="ARBA" id="ARBA00023136"/>
    </source>
</evidence>
<evidence type="ECO:0000256" key="5">
    <source>
        <dbReference type="ARBA" id="ARBA00022692"/>
    </source>
</evidence>
<dbReference type="InterPro" id="IPR006990">
    <property type="entry name" value="Tweety"/>
</dbReference>
<feature type="transmembrane region" description="Helical" evidence="14">
    <location>
        <begin position="250"/>
        <end position="270"/>
    </location>
</feature>
<keyword evidence="16" id="KW-1185">Reference proteome</keyword>
<comment type="similarity">
    <text evidence="2">Belongs to the tweety family.</text>
</comment>
<keyword evidence="11" id="KW-0868">Chloride</keyword>
<gene>
    <name evidence="15" type="ORF">SCF082_LOCUS1688</name>
</gene>
<evidence type="ECO:0008006" key="17">
    <source>
        <dbReference type="Google" id="ProtNLM"/>
    </source>
</evidence>
<proteinExistence type="inferred from homology"/>
<evidence type="ECO:0000256" key="13">
    <source>
        <dbReference type="SAM" id="MobiDB-lite"/>
    </source>
</evidence>
<feature type="region of interest" description="Disordered" evidence="13">
    <location>
        <begin position="523"/>
        <end position="568"/>
    </location>
</feature>
<evidence type="ECO:0000256" key="6">
    <source>
        <dbReference type="ARBA" id="ARBA00022989"/>
    </source>
</evidence>
<keyword evidence="10" id="KW-0325">Glycoprotein</keyword>
<feature type="compositionally biased region" description="Basic residues" evidence="13">
    <location>
        <begin position="550"/>
        <end position="564"/>
    </location>
</feature>
<evidence type="ECO:0000256" key="1">
    <source>
        <dbReference type="ARBA" id="ARBA00004651"/>
    </source>
</evidence>
<keyword evidence="8 14" id="KW-0472">Membrane</keyword>
<evidence type="ECO:0000256" key="10">
    <source>
        <dbReference type="ARBA" id="ARBA00023180"/>
    </source>
</evidence>
<feature type="transmembrane region" description="Helical" evidence="14">
    <location>
        <begin position="216"/>
        <end position="238"/>
    </location>
</feature>
<accession>A0ABP0HFY0</accession>
<evidence type="ECO:0000256" key="11">
    <source>
        <dbReference type="ARBA" id="ARBA00023214"/>
    </source>
</evidence>
<dbReference type="Pfam" id="PF04906">
    <property type="entry name" value="Tweety"/>
    <property type="match status" value="1"/>
</dbReference>
<evidence type="ECO:0000313" key="15">
    <source>
        <dbReference type="EMBL" id="CAK8989129.1"/>
    </source>
</evidence>
<evidence type="ECO:0000256" key="3">
    <source>
        <dbReference type="ARBA" id="ARBA00022448"/>
    </source>
</evidence>
<comment type="caution">
    <text evidence="15">The sequence shown here is derived from an EMBL/GenBank/DDBJ whole genome shotgun (WGS) entry which is preliminary data.</text>
</comment>
<evidence type="ECO:0000256" key="9">
    <source>
        <dbReference type="ARBA" id="ARBA00023173"/>
    </source>
</evidence>
<dbReference type="EMBL" id="CAXAMM010000814">
    <property type="protein sequence ID" value="CAK8989129.1"/>
    <property type="molecule type" value="Genomic_DNA"/>
</dbReference>
<comment type="subcellular location">
    <subcellularLocation>
        <location evidence="1">Cell membrane</location>
        <topology evidence="1">Multi-pass membrane protein</topology>
    </subcellularLocation>
</comment>
<sequence>MELPAFPTLPPIVRHPWEATWWVGALQRLGKEFPSPDSSEEEWKSFFVGCSAAPAAILAIGFVLTLLVLCCGCCRRETNHRRRAPSCVPSFCFGLLSVVMVLAGAFIYWETGSKALNTAQSELQNAYDNVTQAVSEGSKMKDVGASMLKNLDGIPLTCPFGIQQQVKQEVKKIANQVKTFNEAVDEFDNLMQPLPSKVKDVQDHASGIGQLTAAGLMAPLALVLLSCLTVIAAVSCSCAGRCAGCCLRSLGPLLMAPTVLVITVAAAVQLELGIVTSSFCENVDNNTLAFIGHHFKYDSEEYQLSKYYITGEGRNPLLVDLQNASEQLDDANQTISAYGHEAKAASLELWVHRRCISPKHFRGHWSGEQGRVGAATPKTPQLDILGIVAYLPPKVKTCEVWNRVGDALQIIDCPARRDHRPAVITVHVRLQCGEERTLPVRWDHDKQTGPLLARTMRFRLCQCGGIKGAVARVQWKELAEAEGPDGVRQTLRDAIQCNSLQARRPHPTASSRPDLAAATCDNAEMTPASSKSHSNASKPQQKSAASRGHGGVRAKTHSSVKSQKHGASGILPQLGRFHTCWVEPGSGPKSATWPSPTRRRCRCPELNTPLVHPSQVHILQQEQLQQIALAECCITPSCDARPHHGLSLQRVRQNPAKLAQNRISHAAAFYDLANFASDSVAGPWFLVGYHPKLDKYLDNSSSLAITAHFFGLPAHAAPAVLDVSFTSYADDVARTFCANAALQLHLAARHSSEQLTHNLAADFAQNESKQEVLPYFGGKVQRRARYLGPFLAYDGKLRDERARRELRWRQAIFRSMVSGQLTVDWLQWTCRLWLSALLFAAAAQPQLLLQDPEVCDVFVRCGPRVLKAKFLRAAVLPPGCLPPPAAAPDGNAAEDVERHTCRLLRHDGQICGAELQLFEPSKSTKYTAVATLCRFGRWQLYSLSATSAVLARQYWQVKKWCETICSTAFCEGTTAEPVVAQRPVTDEYALVALLLAIRIKTNADAQLQQLVDDFLTERPPKDPWLAQAVKLCRVQNTRISTRKKLLLRLADEYKPLEEALVAALVKDGGVQLFGQAPRGSLERKAIDLMQKLGVKKN</sequence>
<organism evidence="15 16">
    <name type="scientific">Durusdinium trenchii</name>
    <dbReference type="NCBI Taxonomy" id="1381693"/>
    <lineage>
        <taxon>Eukaryota</taxon>
        <taxon>Sar</taxon>
        <taxon>Alveolata</taxon>
        <taxon>Dinophyceae</taxon>
        <taxon>Suessiales</taxon>
        <taxon>Symbiodiniaceae</taxon>
        <taxon>Durusdinium</taxon>
    </lineage>
</organism>
<keyword evidence="3" id="KW-0813">Transport</keyword>
<keyword evidence="6 14" id="KW-1133">Transmembrane helix</keyword>
<evidence type="ECO:0000256" key="2">
    <source>
        <dbReference type="ARBA" id="ARBA00009849"/>
    </source>
</evidence>
<protein>
    <recommendedName>
        <fullName evidence="17">Protein tweety homolog</fullName>
    </recommendedName>
</protein>
<feature type="transmembrane region" description="Helical" evidence="14">
    <location>
        <begin position="86"/>
        <end position="109"/>
    </location>
</feature>
<reference evidence="15 16" key="1">
    <citation type="submission" date="2024-02" db="EMBL/GenBank/DDBJ databases">
        <authorList>
            <person name="Chen Y."/>
            <person name="Shah S."/>
            <person name="Dougan E. K."/>
            <person name="Thang M."/>
            <person name="Chan C."/>
        </authorList>
    </citation>
    <scope>NUCLEOTIDE SEQUENCE [LARGE SCALE GENOMIC DNA]</scope>
</reference>
<feature type="transmembrane region" description="Helical" evidence="14">
    <location>
        <begin position="46"/>
        <end position="74"/>
    </location>
</feature>
<keyword evidence="4" id="KW-1003">Cell membrane</keyword>
<keyword evidence="12" id="KW-0407">Ion channel</keyword>
<evidence type="ECO:0000256" key="4">
    <source>
        <dbReference type="ARBA" id="ARBA00022475"/>
    </source>
</evidence>
<evidence type="ECO:0000313" key="16">
    <source>
        <dbReference type="Proteomes" id="UP001642464"/>
    </source>
</evidence>
<evidence type="ECO:0000256" key="14">
    <source>
        <dbReference type="SAM" id="Phobius"/>
    </source>
</evidence>
<feature type="compositionally biased region" description="Polar residues" evidence="13">
    <location>
        <begin position="527"/>
        <end position="544"/>
    </location>
</feature>
<name>A0ABP0HFY0_9DINO</name>
<keyword evidence="7" id="KW-0406">Ion transport</keyword>
<evidence type="ECO:0000256" key="7">
    <source>
        <dbReference type="ARBA" id="ARBA00023065"/>
    </source>
</evidence>
<evidence type="ECO:0000256" key="12">
    <source>
        <dbReference type="ARBA" id="ARBA00023303"/>
    </source>
</evidence>
<dbReference type="Proteomes" id="UP001642464">
    <property type="component" value="Unassembled WGS sequence"/>
</dbReference>
<keyword evidence="5 14" id="KW-0812">Transmembrane</keyword>